<sequence length="508" mass="56954">MGTLVPPWYKPDPPSEHSLDLASFLWGASTAIACFSFAKAVRQTRRSWLHTHKVNAYIVMVWLEWTACVIMSVVSWLFLIGIIPVSFWIFFGLRKWPCLSVDHKGFLADGIFAVVLWVVQIQCLSQILCNRLSLLFFNPDDARRLKLGVGLAVGMINISVFCIWLPARLQISETFINLNNIWDRVEKALFLIIDCCLNIYFMYMVRTKLIANGLKKYELVYKFNLSMMVVSLLLDVGIIALMSWEDDAVYMQAHPLVYLAKLCVEMNLAELLGKVIQKSRERRTTPFLRTHIGNITSPLTRTTTAATATTTANTMPTSILPDGNIFGGCPHFRHLPGCNWDNNNNNNNNDARLFHRNWNLNMTGSAGHREGSYTGGELYNYFAHGGPGERRRTTGDILDDAAGLWSSGEDTPVVSPRVERNIEAEGGLGSLGRNNQERRDDKGSETNRARGRKGGVERPTGSRKPSAGSSTLVQQESGSGSGSRGSSIRKEGRDKREGEDHRRSRHDR</sequence>
<feature type="transmembrane region" description="Helical" evidence="2">
    <location>
        <begin position="149"/>
        <end position="167"/>
    </location>
</feature>
<feature type="transmembrane region" description="Helical" evidence="2">
    <location>
        <begin position="225"/>
        <end position="244"/>
    </location>
</feature>
<feature type="compositionally biased region" description="Basic and acidic residues" evidence="1">
    <location>
        <begin position="435"/>
        <end position="448"/>
    </location>
</feature>
<dbReference type="InParanoid" id="A0A090CVH9"/>
<organism evidence="3 4">
    <name type="scientific">Podospora anserina (strain S / ATCC MYA-4624 / DSM 980 / FGSC 10383)</name>
    <name type="common">Pleurage anserina</name>
    <dbReference type="NCBI Taxonomy" id="515849"/>
    <lineage>
        <taxon>Eukaryota</taxon>
        <taxon>Fungi</taxon>
        <taxon>Dikarya</taxon>
        <taxon>Ascomycota</taxon>
        <taxon>Pezizomycotina</taxon>
        <taxon>Sordariomycetes</taxon>
        <taxon>Sordariomycetidae</taxon>
        <taxon>Sordariales</taxon>
        <taxon>Podosporaceae</taxon>
        <taxon>Podospora</taxon>
        <taxon>Podospora anserina</taxon>
    </lineage>
</organism>
<evidence type="ECO:0000313" key="3">
    <source>
        <dbReference type="EMBL" id="CDP31134.1"/>
    </source>
</evidence>
<feature type="transmembrane region" description="Helical" evidence="2">
    <location>
        <begin position="187"/>
        <end position="205"/>
    </location>
</feature>
<protein>
    <recommendedName>
        <fullName evidence="5">Transmembrane protein</fullName>
    </recommendedName>
</protein>
<dbReference type="eggNOG" id="ENOG502S67X">
    <property type="taxonomic scope" value="Eukaryota"/>
</dbReference>
<dbReference type="PANTHER" id="PTHR35179">
    <property type="entry name" value="PROTEIN CBG02620"/>
    <property type="match status" value="1"/>
</dbReference>
<accession>A0A090CVH9</accession>
<dbReference type="EMBL" id="FO904941">
    <property type="protein sequence ID" value="CDP31134.1"/>
    <property type="molecule type" value="Genomic_DNA"/>
</dbReference>
<evidence type="ECO:0000256" key="1">
    <source>
        <dbReference type="SAM" id="MobiDB-lite"/>
    </source>
</evidence>
<feature type="region of interest" description="Disordered" evidence="1">
    <location>
        <begin position="401"/>
        <end position="508"/>
    </location>
</feature>
<feature type="transmembrane region" description="Helical" evidence="2">
    <location>
        <begin position="62"/>
        <end position="91"/>
    </location>
</feature>
<dbReference type="AlphaFoldDB" id="A0A090CVH9"/>
<dbReference type="PANTHER" id="PTHR35179:SF1">
    <property type="entry name" value="INTEGRAL MEMBRANE PROTEIN"/>
    <property type="match status" value="1"/>
</dbReference>
<evidence type="ECO:0000256" key="2">
    <source>
        <dbReference type="SAM" id="Phobius"/>
    </source>
</evidence>
<feature type="compositionally biased region" description="Polar residues" evidence="1">
    <location>
        <begin position="467"/>
        <end position="476"/>
    </location>
</feature>
<keyword evidence="4" id="KW-1185">Reference proteome</keyword>
<evidence type="ECO:0008006" key="5">
    <source>
        <dbReference type="Google" id="ProtNLM"/>
    </source>
</evidence>
<reference evidence="3 4" key="1">
    <citation type="journal article" date="2008" name="Genome Biol.">
        <title>The genome sequence of the model ascomycete fungus Podospora anserina.</title>
        <authorList>
            <person name="Espagne E."/>
            <person name="Lespinet O."/>
            <person name="Malagnac F."/>
            <person name="Da Silva C."/>
            <person name="Jaillon O."/>
            <person name="Porcel B.M."/>
            <person name="Couloux A."/>
            <person name="Aury J.-M."/>
            <person name="Segurens B."/>
            <person name="Poulain J."/>
            <person name="Anthouard V."/>
            <person name="Grossetete S."/>
            <person name="Khalili H."/>
            <person name="Coppin E."/>
            <person name="Dequard-Chablat M."/>
            <person name="Picard M."/>
            <person name="Contamine V."/>
            <person name="Arnaise S."/>
            <person name="Bourdais A."/>
            <person name="Berteaux-Lecellier V."/>
            <person name="Gautheret D."/>
            <person name="de Vries R.P."/>
            <person name="Battaglia E."/>
            <person name="Coutinho P.M."/>
            <person name="Danchin E.G.J."/>
            <person name="Henrissat B."/>
            <person name="El Khoury R."/>
            <person name="Sainsard-Chanet A."/>
            <person name="Boivin A."/>
            <person name="Pinan-Lucarre B."/>
            <person name="Sellem C.H."/>
            <person name="Debuchy R."/>
            <person name="Wincker P."/>
            <person name="Weissenbach J."/>
            <person name="Silar P."/>
        </authorList>
    </citation>
    <scope>NUCLEOTIDE SEQUENCE [LARGE SCALE GENOMIC DNA]</scope>
    <source>
        <strain evidence="4">S / ATCC MYA-4624 / DSM 980 / FGSC 10383</strain>
    </source>
</reference>
<feature type="compositionally biased region" description="Basic and acidic residues" evidence="1">
    <location>
        <begin position="488"/>
        <end position="502"/>
    </location>
</feature>
<keyword evidence="2" id="KW-1133">Transmembrane helix</keyword>
<feature type="transmembrane region" description="Helical" evidence="2">
    <location>
        <begin position="111"/>
        <end position="137"/>
    </location>
</feature>
<keyword evidence="2" id="KW-0472">Membrane</keyword>
<proteinExistence type="predicted"/>
<keyword evidence="2" id="KW-0812">Transmembrane</keyword>
<name>A0A090CVH9_PODAN</name>
<feature type="transmembrane region" description="Helical" evidence="2">
    <location>
        <begin position="21"/>
        <end position="41"/>
    </location>
</feature>
<reference evidence="4" key="2">
    <citation type="journal article" date="2014" name="Genetics">
        <title>Maintaining two mating types: Structure of the mating type locus and its role in heterokaryosis in Podospora anserina.</title>
        <authorList>
            <person name="Grognet P."/>
            <person name="Bidard F."/>
            <person name="Kuchly C."/>
            <person name="Tong L.C.H."/>
            <person name="Coppin E."/>
            <person name="Benkhali J.A."/>
            <person name="Couloux A."/>
            <person name="Wincker P."/>
            <person name="Debuchy R."/>
            <person name="Silar P."/>
        </authorList>
    </citation>
    <scope>GENOME REANNOTATION</scope>
    <source>
        <strain evidence="4">S / ATCC MYA-4624 / DSM 980 / FGSC 10383</strain>
    </source>
</reference>
<evidence type="ECO:0000313" key="4">
    <source>
        <dbReference type="Proteomes" id="UP000001197"/>
    </source>
</evidence>
<dbReference type="Proteomes" id="UP000001197">
    <property type="component" value="Chromosome 6"/>
</dbReference>